<evidence type="ECO:0000313" key="4">
    <source>
        <dbReference type="Proteomes" id="UP000473089"/>
    </source>
</evidence>
<dbReference type="Proteomes" id="UP000473089">
    <property type="component" value="Unassembled WGS sequence"/>
</dbReference>
<dbReference type="GO" id="GO:0003700">
    <property type="term" value="F:DNA-binding transcription factor activity"/>
    <property type="evidence" value="ECO:0007669"/>
    <property type="project" value="InterPro"/>
</dbReference>
<sequence>MTEIFYAVDHVLLLNGYDDPEKHKHWAKHLLISLNGKFNCLIGDKKMSCEGIMISSNVFHTIESNGKYLLVYIFDETTDISKEMEKTYLKSRDHYILKSDTVEEIKIIWNDSIMKRSDFKRIKENYTNVYEKILNVCDLNVKTPHIKDDRIKKVLKLLQDREEITDGTIGELAQIICLSESRLSHLFKKETKISLNSFLVITKIAKTYEYIFAGKNITEASIKAGFYSPSHFATTNKNMFGISANGFRKQVRFIQV</sequence>
<accession>A0A6M0T464</accession>
<name>A0A6M0T464_CLOBO</name>
<feature type="domain" description="HTH araC/xylS-type" evidence="2">
    <location>
        <begin position="152"/>
        <end position="250"/>
    </location>
</feature>
<evidence type="ECO:0000259" key="2">
    <source>
        <dbReference type="PROSITE" id="PS01124"/>
    </source>
</evidence>
<dbReference type="Pfam" id="PF12833">
    <property type="entry name" value="HTH_18"/>
    <property type="match status" value="1"/>
</dbReference>
<evidence type="ECO:0000313" key="3">
    <source>
        <dbReference type="EMBL" id="NFA61935.1"/>
    </source>
</evidence>
<dbReference type="AlphaFoldDB" id="A0A6M0T464"/>
<comment type="caution">
    <text evidence="3">The sequence shown here is derived from an EMBL/GenBank/DDBJ whole genome shotgun (WGS) entry which is preliminary data.</text>
</comment>
<dbReference type="SMART" id="SM00342">
    <property type="entry name" value="HTH_ARAC"/>
    <property type="match status" value="1"/>
</dbReference>
<dbReference type="InterPro" id="IPR018060">
    <property type="entry name" value="HTH_AraC"/>
</dbReference>
<gene>
    <name evidence="3" type="ORF">EXM42_16570</name>
</gene>
<dbReference type="EMBL" id="SGJP01000047">
    <property type="protein sequence ID" value="NFA61935.1"/>
    <property type="molecule type" value="Genomic_DNA"/>
</dbReference>
<dbReference type="PANTHER" id="PTHR43280">
    <property type="entry name" value="ARAC-FAMILY TRANSCRIPTIONAL REGULATOR"/>
    <property type="match status" value="1"/>
</dbReference>
<organism evidence="3 4">
    <name type="scientific">Clostridium botulinum</name>
    <dbReference type="NCBI Taxonomy" id="1491"/>
    <lineage>
        <taxon>Bacteria</taxon>
        <taxon>Bacillati</taxon>
        <taxon>Bacillota</taxon>
        <taxon>Clostridia</taxon>
        <taxon>Eubacteriales</taxon>
        <taxon>Clostridiaceae</taxon>
        <taxon>Clostridium</taxon>
    </lineage>
</organism>
<dbReference type="PANTHER" id="PTHR43280:SF2">
    <property type="entry name" value="HTH-TYPE TRANSCRIPTIONAL REGULATOR EXSA"/>
    <property type="match status" value="1"/>
</dbReference>
<protein>
    <submittedName>
        <fullName evidence="3">AraC family transcriptional regulator</fullName>
    </submittedName>
</protein>
<proteinExistence type="predicted"/>
<dbReference type="Gene3D" id="1.10.10.60">
    <property type="entry name" value="Homeodomain-like"/>
    <property type="match status" value="1"/>
</dbReference>
<dbReference type="GO" id="GO:0043565">
    <property type="term" value="F:sequence-specific DNA binding"/>
    <property type="evidence" value="ECO:0007669"/>
    <property type="project" value="InterPro"/>
</dbReference>
<reference evidence="3 4" key="1">
    <citation type="submission" date="2019-02" db="EMBL/GenBank/DDBJ databases">
        <title>Genome sequencing of Clostridium botulinum clinical isolates.</title>
        <authorList>
            <person name="Brunt J."/>
            <person name="Van Vliet A.H.M."/>
            <person name="Stringer S.C."/>
            <person name="Grant K.A."/>
            <person name="Carter A.C."/>
            <person name="Peck M.W."/>
        </authorList>
    </citation>
    <scope>NUCLEOTIDE SEQUENCE [LARGE SCALE GENOMIC DNA]</scope>
    <source>
        <strain evidence="3 4">R1125/03</strain>
    </source>
</reference>
<keyword evidence="1" id="KW-0238">DNA-binding</keyword>
<evidence type="ECO:0000256" key="1">
    <source>
        <dbReference type="ARBA" id="ARBA00023125"/>
    </source>
</evidence>
<dbReference type="PROSITE" id="PS01124">
    <property type="entry name" value="HTH_ARAC_FAMILY_2"/>
    <property type="match status" value="1"/>
</dbReference>